<accession>A0A3D8PBU6</accession>
<keyword evidence="1" id="KW-0732">Signal</keyword>
<name>A0A3D8PBU6_9RHOB</name>
<organism evidence="2 3">
    <name type="scientific">Paracoccus thiocyanatus</name>
    <dbReference type="NCBI Taxonomy" id="34006"/>
    <lineage>
        <taxon>Bacteria</taxon>
        <taxon>Pseudomonadati</taxon>
        <taxon>Pseudomonadota</taxon>
        <taxon>Alphaproteobacteria</taxon>
        <taxon>Rhodobacterales</taxon>
        <taxon>Paracoccaceae</taxon>
        <taxon>Paracoccus</taxon>
    </lineage>
</organism>
<dbReference type="AlphaFoldDB" id="A0A3D8PBU6"/>
<gene>
    <name evidence="2" type="ORF">DIE28_09970</name>
</gene>
<protein>
    <submittedName>
        <fullName evidence="2">Uncharacterized protein</fullName>
    </submittedName>
</protein>
<keyword evidence="3" id="KW-1185">Reference proteome</keyword>
<feature type="signal peptide" evidence="1">
    <location>
        <begin position="1"/>
        <end position="26"/>
    </location>
</feature>
<evidence type="ECO:0000313" key="2">
    <source>
        <dbReference type="EMBL" id="RDW13112.1"/>
    </source>
</evidence>
<sequence>MIRWEVVMRLAAIALGLMMVAGPGWAGPDATTNRFLNDTVSMMDWGLLRTESFMEKRGKADITARYDWDSNRIMIEDMQIRNALPDDVEAECKDWFALPLSFPPTRVNYTAQPKSVL</sequence>
<dbReference type="Proteomes" id="UP000256679">
    <property type="component" value="Unassembled WGS sequence"/>
</dbReference>
<reference evidence="2 3" key="1">
    <citation type="submission" date="2018-05" db="EMBL/GenBank/DDBJ databases">
        <title>Whole genome sequencing of Paracoccus thiocyanatus SST.</title>
        <authorList>
            <person name="Ghosh W."/>
            <person name="Rameez M.J."/>
            <person name="Roy C."/>
        </authorList>
    </citation>
    <scope>NUCLEOTIDE SEQUENCE [LARGE SCALE GENOMIC DNA]</scope>
    <source>
        <strain evidence="2 3">SST</strain>
    </source>
</reference>
<feature type="chain" id="PRO_5017557484" evidence="1">
    <location>
        <begin position="27"/>
        <end position="117"/>
    </location>
</feature>
<comment type="caution">
    <text evidence="2">The sequence shown here is derived from an EMBL/GenBank/DDBJ whole genome shotgun (WGS) entry which is preliminary data.</text>
</comment>
<evidence type="ECO:0000313" key="3">
    <source>
        <dbReference type="Proteomes" id="UP000256679"/>
    </source>
</evidence>
<evidence type="ECO:0000256" key="1">
    <source>
        <dbReference type="SAM" id="SignalP"/>
    </source>
</evidence>
<dbReference type="EMBL" id="QFCQ01000049">
    <property type="protein sequence ID" value="RDW13112.1"/>
    <property type="molecule type" value="Genomic_DNA"/>
</dbReference>
<proteinExistence type="predicted"/>